<dbReference type="Gene3D" id="2.60.40.10">
    <property type="entry name" value="Immunoglobulins"/>
    <property type="match status" value="1"/>
</dbReference>
<dbReference type="RefSeq" id="WP_243330654.1">
    <property type="nucleotide sequence ID" value="NZ_AP027081.1"/>
</dbReference>
<evidence type="ECO:0000313" key="10">
    <source>
        <dbReference type="Proteomes" id="UP001228113"/>
    </source>
</evidence>
<dbReference type="Pfam" id="PF12801">
    <property type="entry name" value="Fer4_5"/>
    <property type="match status" value="2"/>
</dbReference>
<accession>A0AA48GQ46</accession>
<feature type="transmembrane region" description="Helical" evidence="7">
    <location>
        <begin position="141"/>
        <end position="162"/>
    </location>
</feature>
<keyword evidence="6" id="KW-0411">Iron-sulfur</keyword>
<evidence type="ECO:0000256" key="1">
    <source>
        <dbReference type="ARBA" id="ARBA00022448"/>
    </source>
</evidence>
<feature type="transmembrane region" description="Helical" evidence="7">
    <location>
        <begin position="309"/>
        <end position="328"/>
    </location>
</feature>
<evidence type="ECO:0000256" key="7">
    <source>
        <dbReference type="SAM" id="Phobius"/>
    </source>
</evidence>
<dbReference type="Pfam" id="PF13746">
    <property type="entry name" value="Fer4_18"/>
    <property type="match status" value="1"/>
</dbReference>
<dbReference type="KEGG" id="msea:METESE_04620"/>
<reference evidence="9" key="1">
    <citation type="journal article" date="2023" name="Int. J. Syst. Evol. Microbiol.">
        <title>Mesoterricola silvestris gen. nov., sp. nov., Mesoterricola sediminis sp. nov., Geothrix oryzae sp. nov., Geothrix edaphica sp. nov., Geothrix rubra sp. nov., and Geothrix limicola sp. nov., six novel members of Acidobacteriota isolated from soils.</title>
        <authorList>
            <person name="Itoh H."/>
            <person name="Sugisawa Y."/>
            <person name="Mise K."/>
            <person name="Xu Z."/>
            <person name="Kuniyasu M."/>
            <person name="Ushijima N."/>
            <person name="Kawano K."/>
            <person name="Kobayashi E."/>
            <person name="Shiratori Y."/>
            <person name="Masuda Y."/>
            <person name="Senoo K."/>
        </authorList>
    </citation>
    <scope>NUCLEOTIDE SEQUENCE</scope>
    <source>
        <strain evidence="9">W786</strain>
    </source>
</reference>
<evidence type="ECO:0000256" key="5">
    <source>
        <dbReference type="ARBA" id="ARBA00023004"/>
    </source>
</evidence>
<keyword evidence="10" id="KW-1185">Reference proteome</keyword>
<gene>
    <name evidence="9" type="ORF">METESE_04620</name>
</gene>
<keyword evidence="7" id="KW-1133">Transmembrane helix</keyword>
<dbReference type="PROSITE" id="PS00198">
    <property type="entry name" value="4FE4S_FER_1"/>
    <property type="match status" value="1"/>
</dbReference>
<dbReference type="EMBL" id="AP027081">
    <property type="protein sequence ID" value="BDU75504.1"/>
    <property type="molecule type" value="Genomic_DNA"/>
</dbReference>
<dbReference type="InterPro" id="IPR032879">
    <property type="entry name" value="FixG_C"/>
</dbReference>
<name>A0AA48GQ46_9BACT</name>
<proteinExistence type="predicted"/>
<feature type="transmembrane region" description="Helical" evidence="7">
    <location>
        <begin position="34"/>
        <end position="52"/>
    </location>
</feature>
<evidence type="ECO:0000256" key="3">
    <source>
        <dbReference type="ARBA" id="ARBA00022723"/>
    </source>
</evidence>
<keyword evidence="2" id="KW-0004">4Fe-4S</keyword>
<dbReference type="GO" id="GO:0046872">
    <property type="term" value="F:metal ion binding"/>
    <property type="evidence" value="ECO:0007669"/>
    <property type="project" value="UniProtKB-KW"/>
</dbReference>
<dbReference type="SUPFAM" id="SSF54862">
    <property type="entry name" value="4Fe-4S ferredoxins"/>
    <property type="match status" value="1"/>
</dbReference>
<feature type="transmembrane region" description="Helical" evidence="7">
    <location>
        <begin position="174"/>
        <end position="193"/>
    </location>
</feature>
<protein>
    <recommendedName>
        <fullName evidence="8">4Fe-4S ferredoxin-type domain-containing protein</fullName>
    </recommendedName>
</protein>
<evidence type="ECO:0000256" key="4">
    <source>
        <dbReference type="ARBA" id="ARBA00022982"/>
    </source>
</evidence>
<keyword evidence="3" id="KW-0479">Metal-binding</keyword>
<sequence>MSEATRPARHWLLAEKRAPLPPAGKDHLKLRKRVHLLCFLVFLALPFTNLMRVDIPRQRVFLGGAEILISEFSILFFATMFAMFVVAAMAIVYGRIYCSYACPQMIFSEWSVSVERWAANAAGRLLPRGGAGARKALGRGIFLAALAAASVVLAFIFTAYFVEPRDLLHRLLRFDLVTVGGLTGAVVTLLTFLDFTLLRQKFCTTICPYGYIQGFLQDRQSLLVEYRDPSAACIECNKCVRVCEMGIDIRKGPFQIECVHCGDCIDACEDVLRRVGHPGLISYSWGGGKAQDRGEPWYRRWGIRDAKRVAILAVMVAYLCALGVAIHGRKPVLMRLNSDRTTLFTRLPDGRIANRVRMNLASRLSRPVEVKVWVERLPGVQVGLDPNPLTLGPGQTLERTFDIIAPATWPGAQELNPIRVMIQSSDRNASDGADMMFIMPAGRN</sequence>
<evidence type="ECO:0000256" key="2">
    <source>
        <dbReference type="ARBA" id="ARBA00022485"/>
    </source>
</evidence>
<dbReference type="PANTHER" id="PTHR30176:SF3">
    <property type="entry name" value="FERREDOXIN-TYPE PROTEIN NAPH"/>
    <property type="match status" value="1"/>
</dbReference>
<feature type="domain" description="4Fe-4S ferredoxin-type" evidence="8">
    <location>
        <begin position="223"/>
        <end position="252"/>
    </location>
</feature>
<dbReference type="GO" id="GO:0005886">
    <property type="term" value="C:plasma membrane"/>
    <property type="evidence" value="ECO:0007669"/>
    <property type="project" value="TreeGrafter"/>
</dbReference>
<keyword evidence="1" id="KW-0813">Transport</keyword>
<dbReference type="PANTHER" id="PTHR30176">
    <property type="entry name" value="FERREDOXIN-TYPE PROTEIN NAPH"/>
    <property type="match status" value="1"/>
</dbReference>
<dbReference type="InterPro" id="IPR017900">
    <property type="entry name" value="4Fe4S_Fe_S_CS"/>
</dbReference>
<dbReference type="Proteomes" id="UP001228113">
    <property type="component" value="Chromosome"/>
</dbReference>
<feature type="transmembrane region" description="Helical" evidence="7">
    <location>
        <begin position="72"/>
        <end position="93"/>
    </location>
</feature>
<keyword evidence="4" id="KW-0249">Electron transport</keyword>
<keyword evidence="5" id="KW-0408">Iron</keyword>
<keyword evidence="7" id="KW-0812">Transmembrane</keyword>
<dbReference type="Pfam" id="PF11614">
    <property type="entry name" value="FixG_C"/>
    <property type="match status" value="1"/>
</dbReference>
<dbReference type="PROSITE" id="PS51379">
    <property type="entry name" value="4FE4S_FER_2"/>
    <property type="match status" value="1"/>
</dbReference>
<organism evidence="9 10">
    <name type="scientific">Mesoterricola sediminis</name>
    <dbReference type="NCBI Taxonomy" id="2927980"/>
    <lineage>
        <taxon>Bacteria</taxon>
        <taxon>Pseudomonadati</taxon>
        <taxon>Acidobacteriota</taxon>
        <taxon>Holophagae</taxon>
        <taxon>Holophagales</taxon>
        <taxon>Holophagaceae</taxon>
        <taxon>Mesoterricola</taxon>
    </lineage>
</organism>
<evidence type="ECO:0000256" key="6">
    <source>
        <dbReference type="ARBA" id="ARBA00023014"/>
    </source>
</evidence>
<dbReference type="InterPro" id="IPR017896">
    <property type="entry name" value="4Fe4S_Fe-S-bd"/>
</dbReference>
<dbReference type="GO" id="GO:0051539">
    <property type="term" value="F:4 iron, 4 sulfur cluster binding"/>
    <property type="evidence" value="ECO:0007669"/>
    <property type="project" value="UniProtKB-KW"/>
</dbReference>
<keyword evidence="7" id="KW-0472">Membrane</keyword>
<evidence type="ECO:0000313" key="9">
    <source>
        <dbReference type="EMBL" id="BDU75504.1"/>
    </source>
</evidence>
<dbReference type="InterPro" id="IPR051684">
    <property type="entry name" value="Electron_Trans/Redox"/>
</dbReference>
<evidence type="ECO:0000259" key="8">
    <source>
        <dbReference type="PROSITE" id="PS51379"/>
    </source>
</evidence>
<dbReference type="InterPro" id="IPR013783">
    <property type="entry name" value="Ig-like_fold"/>
</dbReference>
<dbReference type="AlphaFoldDB" id="A0AA48GQ46"/>